<dbReference type="PATRIC" id="fig|36849.3.peg.730"/>
<gene>
    <name evidence="2" type="ORF">OXPF_06800</name>
</gene>
<protein>
    <recommendedName>
        <fullName evidence="4">Transporter</fullName>
    </recommendedName>
</protein>
<dbReference type="RefSeq" id="WP_152967684.1">
    <property type="nucleotide sequence ID" value="NZ_LKET01000021.1"/>
</dbReference>
<evidence type="ECO:0000313" key="3">
    <source>
        <dbReference type="Proteomes" id="UP000050326"/>
    </source>
</evidence>
<sequence>MYYNSFEGEFNTLYYRFAGFETEDKDDYAASACAYCQYGYRILPPFPFGGLFPGGVNFPNFPGGTGGPGSFGPPQGPPPSKEPAKSKDSPGLLAVSPGTLRPCLFRHVYIWQDNRRSYWAWLVYVDNRSAAGFRWNGRRWVYFGIDLKDIDSFECY</sequence>
<reference evidence="2 3" key="1">
    <citation type="submission" date="2015-09" db="EMBL/GenBank/DDBJ databases">
        <title>Genome sequence of Oxobacter pfennigii DSM 3222.</title>
        <authorList>
            <person name="Poehlein A."/>
            <person name="Bengelsdorf F.R."/>
            <person name="Schiel-Bengelsdorf B."/>
            <person name="Duerre P."/>
            <person name="Daniel R."/>
        </authorList>
    </citation>
    <scope>NUCLEOTIDE SEQUENCE [LARGE SCALE GENOMIC DNA]</scope>
    <source>
        <strain evidence="2 3">DSM 3222</strain>
    </source>
</reference>
<evidence type="ECO:0000256" key="1">
    <source>
        <dbReference type="SAM" id="MobiDB-lite"/>
    </source>
</evidence>
<feature type="region of interest" description="Disordered" evidence="1">
    <location>
        <begin position="63"/>
        <end position="91"/>
    </location>
</feature>
<dbReference type="OrthoDB" id="2068061at2"/>
<comment type="caution">
    <text evidence="2">The sequence shown here is derived from an EMBL/GenBank/DDBJ whole genome shotgun (WGS) entry which is preliminary data.</text>
</comment>
<organism evidence="2 3">
    <name type="scientific">Oxobacter pfennigii</name>
    <dbReference type="NCBI Taxonomy" id="36849"/>
    <lineage>
        <taxon>Bacteria</taxon>
        <taxon>Bacillati</taxon>
        <taxon>Bacillota</taxon>
        <taxon>Clostridia</taxon>
        <taxon>Eubacteriales</taxon>
        <taxon>Clostridiaceae</taxon>
        <taxon>Oxobacter</taxon>
    </lineage>
</organism>
<name>A0A0P8WS95_9CLOT</name>
<dbReference type="EMBL" id="LKET01000021">
    <property type="protein sequence ID" value="KPU45447.1"/>
    <property type="molecule type" value="Genomic_DNA"/>
</dbReference>
<keyword evidence="3" id="KW-1185">Reference proteome</keyword>
<dbReference type="Proteomes" id="UP000050326">
    <property type="component" value="Unassembled WGS sequence"/>
</dbReference>
<evidence type="ECO:0008006" key="4">
    <source>
        <dbReference type="Google" id="ProtNLM"/>
    </source>
</evidence>
<dbReference type="STRING" id="36849.OXPF_06800"/>
<proteinExistence type="predicted"/>
<accession>A0A0P8WS95</accession>
<dbReference type="AlphaFoldDB" id="A0A0P8WS95"/>
<evidence type="ECO:0000313" key="2">
    <source>
        <dbReference type="EMBL" id="KPU45447.1"/>
    </source>
</evidence>